<organism evidence="1 2">
    <name type="scientific">Fomitopsis schrenkii</name>
    <name type="common">Brown rot fungus</name>
    <dbReference type="NCBI Taxonomy" id="2126942"/>
    <lineage>
        <taxon>Eukaryota</taxon>
        <taxon>Fungi</taxon>
        <taxon>Dikarya</taxon>
        <taxon>Basidiomycota</taxon>
        <taxon>Agaricomycotina</taxon>
        <taxon>Agaricomycetes</taxon>
        <taxon>Polyporales</taxon>
        <taxon>Fomitopsis</taxon>
    </lineage>
</organism>
<gene>
    <name evidence="1" type="ORF">FOMPIDRAFT_1026230</name>
</gene>
<dbReference type="HOGENOM" id="CLU_2606057_0_0_1"/>
<protein>
    <submittedName>
        <fullName evidence="1">Uncharacterized protein</fullName>
    </submittedName>
</protein>
<dbReference type="InParanoid" id="S8DP34"/>
<dbReference type="EMBL" id="KE504235">
    <property type="protein sequence ID" value="EPS94382.1"/>
    <property type="molecule type" value="Genomic_DNA"/>
</dbReference>
<reference evidence="1 2" key="1">
    <citation type="journal article" date="2012" name="Science">
        <title>The Paleozoic origin of enzymatic lignin decomposition reconstructed from 31 fungal genomes.</title>
        <authorList>
            <person name="Floudas D."/>
            <person name="Binder M."/>
            <person name="Riley R."/>
            <person name="Barry K."/>
            <person name="Blanchette R.A."/>
            <person name="Henrissat B."/>
            <person name="Martinez A.T."/>
            <person name="Otillar R."/>
            <person name="Spatafora J.W."/>
            <person name="Yadav J.S."/>
            <person name="Aerts A."/>
            <person name="Benoit I."/>
            <person name="Boyd A."/>
            <person name="Carlson A."/>
            <person name="Copeland A."/>
            <person name="Coutinho P.M."/>
            <person name="de Vries R.P."/>
            <person name="Ferreira P."/>
            <person name="Findley K."/>
            <person name="Foster B."/>
            <person name="Gaskell J."/>
            <person name="Glotzer D."/>
            <person name="Gorecki P."/>
            <person name="Heitman J."/>
            <person name="Hesse C."/>
            <person name="Hori C."/>
            <person name="Igarashi K."/>
            <person name="Jurgens J.A."/>
            <person name="Kallen N."/>
            <person name="Kersten P."/>
            <person name="Kohler A."/>
            <person name="Kuees U."/>
            <person name="Kumar T.K.A."/>
            <person name="Kuo A."/>
            <person name="LaButti K."/>
            <person name="Larrondo L.F."/>
            <person name="Lindquist E."/>
            <person name="Ling A."/>
            <person name="Lombard V."/>
            <person name="Lucas S."/>
            <person name="Lundell T."/>
            <person name="Martin R."/>
            <person name="McLaughlin D.J."/>
            <person name="Morgenstern I."/>
            <person name="Morin E."/>
            <person name="Murat C."/>
            <person name="Nagy L.G."/>
            <person name="Nolan M."/>
            <person name="Ohm R.A."/>
            <person name="Patyshakuliyeva A."/>
            <person name="Rokas A."/>
            <person name="Ruiz-Duenas F.J."/>
            <person name="Sabat G."/>
            <person name="Salamov A."/>
            <person name="Samejima M."/>
            <person name="Schmutz J."/>
            <person name="Slot J.C."/>
            <person name="St John F."/>
            <person name="Stenlid J."/>
            <person name="Sun H."/>
            <person name="Sun S."/>
            <person name="Syed K."/>
            <person name="Tsang A."/>
            <person name="Wiebenga A."/>
            <person name="Young D."/>
            <person name="Pisabarro A."/>
            <person name="Eastwood D.C."/>
            <person name="Martin F."/>
            <person name="Cullen D."/>
            <person name="Grigoriev I.V."/>
            <person name="Hibbett D.S."/>
        </authorList>
    </citation>
    <scope>NUCLEOTIDE SEQUENCE</scope>
    <source>
        <strain evidence="2">FP-58527</strain>
    </source>
</reference>
<sequence length="79" mass="8927">MGICQQERCCSVDHRPDRIGRMTLSQASMEPSCSLTEEYNQANDGTAFYAMSLGYGQSTTEWRSCHDTVRYDVVPARAR</sequence>
<evidence type="ECO:0000313" key="2">
    <source>
        <dbReference type="Proteomes" id="UP000015241"/>
    </source>
</evidence>
<name>S8DP34_FOMSC</name>
<dbReference type="AlphaFoldDB" id="S8DP34"/>
<dbReference type="Proteomes" id="UP000015241">
    <property type="component" value="Unassembled WGS sequence"/>
</dbReference>
<accession>S8DP34</accession>
<keyword evidence="2" id="KW-1185">Reference proteome</keyword>
<proteinExistence type="predicted"/>
<evidence type="ECO:0000313" key="1">
    <source>
        <dbReference type="EMBL" id="EPS94382.1"/>
    </source>
</evidence>